<comment type="caution">
    <text evidence="2">The sequence shown here is derived from an EMBL/GenBank/DDBJ whole genome shotgun (WGS) entry which is preliminary data.</text>
</comment>
<organism evidence="2 3">
    <name type="scientific">Lithospermum erythrorhizon</name>
    <name type="common">Purple gromwell</name>
    <name type="synonym">Lithospermum officinale var. erythrorhizon</name>
    <dbReference type="NCBI Taxonomy" id="34254"/>
    <lineage>
        <taxon>Eukaryota</taxon>
        <taxon>Viridiplantae</taxon>
        <taxon>Streptophyta</taxon>
        <taxon>Embryophyta</taxon>
        <taxon>Tracheophyta</taxon>
        <taxon>Spermatophyta</taxon>
        <taxon>Magnoliopsida</taxon>
        <taxon>eudicotyledons</taxon>
        <taxon>Gunneridae</taxon>
        <taxon>Pentapetalae</taxon>
        <taxon>asterids</taxon>
        <taxon>lamiids</taxon>
        <taxon>Boraginales</taxon>
        <taxon>Boraginaceae</taxon>
        <taxon>Boraginoideae</taxon>
        <taxon>Lithospermeae</taxon>
        <taxon>Lithospermum</taxon>
    </lineage>
</organism>
<evidence type="ECO:0000259" key="1">
    <source>
        <dbReference type="PROSITE" id="PS50878"/>
    </source>
</evidence>
<dbReference type="AlphaFoldDB" id="A0AAV3QQY5"/>
<dbReference type="PROSITE" id="PS50878">
    <property type="entry name" value="RT_POL"/>
    <property type="match status" value="1"/>
</dbReference>
<proteinExistence type="predicted"/>
<gene>
    <name evidence="2" type="ORF">LIER_20108</name>
</gene>
<dbReference type="PANTHER" id="PTHR33116:SF76">
    <property type="entry name" value="DUF4283 DOMAIN-CONTAINING PROTEIN"/>
    <property type="match status" value="1"/>
</dbReference>
<dbReference type="CDD" id="cd01650">
    <property type="entry name" value="RT_nLTR_like"/>
    <property type="match status" value="1"/>
</dbReference>
<dbReference type="Pfam" id="PF00078">
    <property type="entry name" value="RVT_1"/>
    <property type="match status" value="1"/>
</dbReference>
<reference evidence="2 3" key="1">
    <citation type="submission" date="2024-01" db="EMBL/GenBank/DDBJ databases">
        <title>The complete chloroplast genome sequence of Lithospermum erythrorhizon: insights into the phylogenetic relationship among Boraginaceae species and the maternal lineages of purple gromwells.</title>
        <authorList>
            <person name="Okada T."/>
            <person name="Watanabe K."/>
        </authorList>
    </citation>
    <scope>NUCLEOTIDE SEQUENCE [LARGE SCALE GENOMIC DNA]</scope>
</reference>
<dbReference type="PANTHER" id="PTHR33116">
    <property type="entry name" value="REVERSE TRANSCRIPTASE ZINC-BINDING DOMAIN-CONTAINING PROTEIN-RELATED-RELATED"/>
    <property type="match status" value="1"/>
</dbReference>
<dbReference type="InterPro" id="IPR000477">
    <property type="entry name" value="RT_dom"/>
</dbReference>
<feature type="domain" description="Reverse transcriptase" evidence="1">
    <location>
        <begin position="270"/>
        <end position="526"/>
    </location>
</feature>
<dbReference type="Proteomes" id="UP001454036">
    <property type="component" value="Unassembled WGS sequence"/>
</dbReference>
<dbReference type="EMBL" id="BAABME010005062">
    <property type="protein sequence ID" value="GAA0164487.1"/>
    <property type="molecule type" value="Genomic_DNA"/>
</dbReference>
<evidence type="ECO:0000313" key="3">
    <source>
        <dbReference type="Proteomes" id="UP001454036"/>
    </source>
</evidence>
<protein>
    <recommendedName>
        <fullName evidence="1">Reverse transcriptase domain-containing protein</fullName>
    </recommendedName>
</protein>
<name>A0AAV3QQY5_LITER</name>
<accession>A0AAV3QQY5</accession>
<sequence length="807" mass="93420">MLRILDRVLCNQHWFDKFRTALVDVPAANESDHCHLNITIVPELQQEPRPFKYQHFWSEQEDFVGIVKGCWEKEIEGDDLYTFHCGLKDVRKELSKLNRSCFSNISSRVEEKQIELEGVNKMIYDGNLDPLILTKATNLKDEYKKLSNVESQFYQSKARMQWFKDGDASASFFHRQMRFQQAKNRIIKMKNCDGVLIEDYEKVKELVADYYKEFFAAKDCVPCEESVAEIEGVILGLKSGKALGPDGFSTEFYKDVWPVVKTSVFEAVKTFFTTSIMPKFINNTTISLIPKVQEPLLMKLKDTLQGVIGIQQTAYVPGRSVSDGIMLMQELVCGYDRKSGAPRCAIKVDIMKAYDTLQWDFLWVVLKVLEYPVVFVNWLKACVQFAWFSVSINRNLNGYFKSERGVRQSDSLSLYLFIIVMDYFSELLKSKVATGDFDFHPRYREIGVVNINFADDLFILCRANEKSLKTVKRVLAMFGDCSDLKPNLAKSTCYFARIVDMEEVRLSNIMGIPISALPVRYLGIPLTTKQISSYDCRVLVDKVRNRIEGWGCKHFSFVGRVTLINSVLFGVCNYWCQTTFLPIQTVEAIEKTMNQYLRKGAIGVKERSIDSWVWRKLLMLRDAIKPHEKYKVEDGKIMNYLYDNWSSEGVMVEAFSARERSVLGLLSTDSVADFCRNMKWPKGRRFTENISRCKNLLLATLSDAEDRMVWFEADRHCTSLVWDGIRVRTGLRKGFKSKLRRVCITAAVYHIWKCKNVVVFENRVLEVELVTMQCIQGIKSRVSSWRNIKRTKTNWRACIDWGLIMLF</sequence>
<evidence type="ECO:0000313" key="2">
    <source>
        <dbReference type="EMBL" id="GAA0164487.1"/>
    </source>
</evidence>
<keyword evidence="3" id="KW-1185">Reference proteome</keyword>